<evidence type="ECO:0000313" key="2">
    <source>
        <dbReference type="Proteomes" id="UP000077927"/>
    </source>
</evidence>
<evidence type="ECO:0000313" key="1">
    <source>
        <dbReference type="EMBL" id="ANH75259.1"/>
    </source>
</evidence>
<dbReference type="Proteomes" id="UP000077927">
    <property type="component" value="Chromosome 2"/>
</dbReference>
<reference evidence="1 2" key="1">
    <citation type="submission" date="2015-09" db="EMBL/GenBank/DDBJ databases">
        <authorList>
            <person name="Xu Y."/>
            <person name="Nagy A."/>
            <person name="Liu N.T."/>
            <person name="Nou X."/>
        </authorList>
    </citation>
    <scope>NUCLEOTIDE SEQUENCE [LARGE SCALE GENOMIC DNA]</scope>
    <source>
        <strain evidence="1 2">FC1138</strain>
    </source>
</reference>
<dbReference type="EMBL" id="CP012606">
    <property type="protein sequence ID" value="ANH75259.1"/>
    <property type="molecule type" value="Genomic_DNA"/>
</dbReference>
<sequence length="44" mass="4786">MPSTLPAITAGGRLMGVAVHYWSFPATDRALAHAFGTHDFTHLY</sequence>
<proteinExistence type="predicted"/>
<protein>
    <submittedName>
        <fullName evidence="1">Uncharacterized protein</fullName>
    </submittedName>
</protein>
<organism evidence="1 2">
    <name type="scientific">Ralstonia insidiosa</name>
    <dbReference type="NCBI Taxonomy" id="190721"/>
    <lineage>
        <taxon>Bacteria</taxon>
        <taxon>Pseudomonadati</taxon>
        <taxon>Pseudomonadota</taxon>
        <taxon>Betaproteobacteria</taxon>
        <taxon>Burkholderiales</taxon>
        <taxon>Burkholderiaceae</taxon>
        <taxon>Ralstonia</taxon>
    </lineage>
</organism>
<accession>A0AAC9BLM1</accession>
<name>A0AAC9BLM1_9RALS</name>
<gene>
    <name evidence="1" type="ORF">ACS15_5514</name>
</gene>
<dbReference type="AlphaFoldDB" id="A0AAC9BLM1"/>
<dbReference type="KEGG" id="rin:ACS15_5514"/>